<dbReference type="InterPro" id="IPR013968">
    <property type="entry name" value="PKS_KR"/>
</dbReference>
<dbReference type="SUPFAM" id="SSF53474">
    <property type="entry name" value="alpha/beta-Hydrolases"/>
    <property type="match status" value="1"/>
</dbReference>
<evidence type="ECO:0000256" key="5">
    <source>
        <dbReference type="ARBA" id="ARBA00023315"/>
    </source>
</evidence>
<dbReference type="PANTHER" id="PTHR43775">
    <property type="entry name" value="FATTY ACID SYNTHASE"/>
    <property type="match status" value="1"/>
</dbReference>
<dbReference type="Gene3D" id="3.40.47.10">
    <property type="match status" value="2"/>
</dbReference>
<keyword evidence="3 8" id="KW-0808">Transferase</keyword>
<dbReference type="SUPFAM" id="SSF47336">
    <property type="entry name" value="ACP-like"/>
    <property type="match status" value="2"/>
</dbReference>
<dbReference type="GO" id="GO:0006633">
    <property type="term" value="P:fatty acid biosynthetic process"/>
    <property type="evidence" value="ECO:0007669"/>
    <property type="project" value="InterPro"/>
</dbReference>
<dbReference type="PROSITE" id="PS00012">
    <property type="entry name" value="PHOSPHOPANTETHEINE"/>
    <property type="match status" value="1"/>
</dbReference>
<dbReference type="InterPro" id="IPR020841">
    <property type="entry name" value="PKS_Beta-ketoAc_synthase_dom"/>
</dbReference>
<evidence type="ECO:0000256" key="4">
    <source>
        <dbReference type="ARBA" id="ARBA00023268"/>
    </source>
</evidence>
<feature type="domain" description="Carrier" evidence="6">
    <location>
        <begin position="1415"/>
        <end position="1490"/>
    </location>
</feature>
<dbReference type="Gene3D" id="3.40.50.720">
    <property type="entry name" value="NAD(P)-binding Rossmann-like Domain"/>
    <property type="match status" value="2"/>
</dbReference>
<dbReference type="GO" id="GO:0004312">
    <property type="term" value="F:fatty acid synthase activity"/>
    <property type="evidence" value="ECO:0007669"/>
    <property type="project" value="TreeGrafter"/>
</dbReference>
<dbReference type="SMART" id="SM00823">
    <property type="entry name" value="PKS_PP"/>
    <property type="match status" value="2"/>
</dbReference>
<dbReference type="PANTHER" id="PTHR43775:SF51">
    <property type="entry name" value="INACTIVE PHENOLPHTHIOCEROL SYNTHESIS POLYKETIDE SYNTHASE TYPE I PKS1-RELATED"/>
    <property type="match status" value="1"/>
</dbReference>
<accession>A0A7W7FYY8</accession>
<dbReference type="InterPro" id="IPR014030">
    <property type="entry name" value="Ketoacyl_synth_N"/>
</dbReference>
<dbReference type="SMART" id="SM01294">
    <property type="entry name" value="PKS_PP_betabranch"/>
    <property type="match status" value="1"/>
</dbReference>
<dbReference type="InterPro" id="IPR016035">
    <property type="entry name" value="Acyl_Trfase/lysoPLipase"/>
</dbReference>
<dbReference type="GO" id="GO:0004315">
    <property type="term" value="F:3-oxoacyl-[acyl-carrier-protein] synthase activity"/>
    <property type="evidence" value="ECO:0007669"/>
    <property type="project" value="InterPro"/>
</dbReference>
<dbReference type="InterPro" id="IPR001227">
    <property type="entry name" value="Ac_transferase_dom_sf"/>
</dbReference>
<feature type="domain" description="Carrier" evidence="6">
    <location>
        <begin position="2894"/>
        <end position="2969"/>
    </location>
</feature>
<gene>
    <name evidence="8" type="ORF">BKA14_000110</name>
</gene>
<dbReference type="Gene3D" id="3.30.70.3290">
    <property type="match status" value="2"/>
</dbReference>
<dbReference type="SMART" id="SM00825">
    <property type="entry name" value="PKS_KS"/>
    <property type="match status" value="2"/>
</dbReference>
<dbReference type="InterPro" id="IPR057326">
    <property type="entry name" value="KR_dom"/>
</dbReference>
<keyword evidence="2" id="KW-0597">Phosphoprotein</keyword>
<dbReference type="InterPro" id="IPR036736">
    <property type="entry name" value="ACP-like_sf"/>
</dbReference>
<dbReference type="Gene3D" id="3.40.366.10">
    <property type="entry name" value="Malonyl-Coenzyme A Acyl Carrier Protein, domain 2"/>
    <property type="match status" value="2"/>
</dbReference>
<dbReference type="InterPro" id="IPR018201">
    <property type="entry name" value="Ketoacyl_synth_AS"/>
</dbReference>
<dbReference type="Pfam" id="PF00550">
    <property type="entry name" value="PP-binding"/>
    <property type="match status" value="2"/>
</dbReference>
<evidence type="ECO:0000256" key="3">
    <source>
        <dbReference type="ARBA" id="ARBA00022679"/>
    </source>
</evidence>
<reference evidence="8 9" key="1">
    <citation type="submission" date="2020-08" db="EMBL/GenBank/DDBJ databases">
        <title>Sequencing the genomes of 1000 actinobacteria strains.</title>
        <authorList>
            <person name="Klenk H.-P."/>
        </authorList>
    </citation>
    <scope>NUCLEOTIDE SEQUENCE [LARGE SCALE GENOMIC DNA]</scope>
    <source>
        <strain evidence="8 9">DSM 45518</strain>
    </source>
</reference>
<keyword evidence="9" id="KW-1185">Reference proteome</keyword>
<dbReference type="PROSITE" id="PS50075">
    <property type="entry name" value="CARRIER"/>
    <property type="match status" value="2"/>
</dbReference>
<dbReference type="PROSITE" id="PS52004">
    <property type="entry name" value="KS3_2"/>
    <property type="match status" value="2"/>
</dbReference>
<keyword evidence="5" id="KW-0012">Acyltransferase</keyword>
<dbReference type="Proteomes" id="UP000542742">
    <property type="component" value="Unassembled WGS sequence"/>
</dbReference>
<dbReference type="InterPro" id="IPR016039">
    <property type="entry name" value="Thiolase-like"/>
</dbReference>
<dbReference type="InterPro" id="IPR020802">
    <property type="entry name" value="TesA-like"/>
</dbReference>
<sequence length="3270" mass="335816">MENDEKLLDYLKQTTAKLRTTRARLREVTEREREPIAIVGMACRFPGGVSDPEALWELLAAGGDAVGDFPTDRGWDLGALFDPDPEAVFTSDVAQAGFMSGAAEFDAGFFGISPREALAMDPQQRLLLETSWEAIERAGIDPASLKGSDTGVFAGAAPSGYPAEGDISGSEAHLITGTAMSVLSGRVSYTLGLVGPAVSVDTACSSSLVAVHLAAQALRSGECSMALAGGVTVIVGPGEFVGFSAQNALAADGRCKAFGASADGMGIAEGVGVLVLERLSEARRKGHRVLAVIRGGAYNQDGASNGLSAPNGPSQRRVIRAALANARLTAADVDVVEAHGTGTTLGDPIEAQALLATYGQGHPADRPLRLGSIKSNIGHTQQAAGVAGIIKMVLAMQHGVLPATLHAAEPTPHVDWSTGHVSLLQEPVAWPAGDQPRRAGVSAFGISGTNAHLILEEAPAEEPAAAGDGEPMPVLRPDLEVMPYAVTGRSAAALADQAERLRVHALMQPGLEPAAVARALVTTRSAFEHRAVVLGAGRDGLLAGLAAVATGRPAPGVVTGSEVPGEGKTVFVFPGQGSQWVGMGRELAADSPVFAAKLAECSRALAPYVGWELDDVLAGRHGFEAADVVQPALWAVMVSLAEVWQAAGVRPDAVVGHSQGEIAAAAVAGALTLQDAAKVVALRSRALKVLAGRGGMLSVAEPAAAVRARLTTYGDRLSIAAVNGPSATVVSGEPDALRALQNAYGESVRTRMIPVDYASHSPQVAELRDDVLAALAGITPTTAGIAMVSAMSGDLIAGPELDPEYWYESLRRTVEFDRAVRVLAGSGHGTFVEVSPHPVLTPAVAGLDDQPQRLVTVGSLRREDGGALRLLTSFAEAYVQGVPVDWAGLLGAGAVADLPTYAFQRRRFWPVFPEAPKREMGVEGWRYRVEWAPVTVPAGVPALSGVWLVVTSPAGAGLASDVARVLASAGAEVRVAEVESVDRGVLAGVVSGVSGVVSLLGLDEGPVAGSPLVSVGVAGVAGLVQAVVDAGLDVPVWAVTRGGVAVGPDEVPGVVGAQVWGLGQVAGLELPSVWGGLVDVPADCAVLPDGLIAVLSGAVAEDQVALRESGVFGRRLVRADRTAGPAAKKFVPSGAVLVTGGTGLIGGCTARLFAERGAQRVVLVSRSGPGAAGVAGLAASVAALGTAVEVVSCDVSEREPVGALLDWAGGVSAVVHSAGVDHGAPLMELTAQGLAEASSVKVAGAVNLHELTVERGLELDAFVVFSSGAAVWGSGLLGGYAAANAGLEALVARRRGAGLVGSSVAWGLWGGGGMGAGDGGDWVAGFGVRPMSPERGIEGLAVVLDEGQDRLVVADVDWERFVATYTLHRPSPLLSSLPEVVRVRQADTESGTPAVADSTALVRRLTALPPADRRQALEAAVRAEAAATLGHADVEEVDPHQAFRDMGFDSVMAVALRDRLSEATALRLPSTLVFDHPSVAQLTEMLHGALFGGAGTEAAGDGRAVSPAAGLDDPIVIVGMGCRFPGGADTPERLWQLLADGTDAINAYPGYRGWDLQTTFGQEGGFLQEAADFDAPFFGIGPKEAMAMDPQQRLLLETSWEALERAGIDPTTLRGSRTGVFVGGWMQMYSQALIGSVDGVDLATPVSDGGAVLSGRVSYVLGLEGPSLTIDTACSASLAALHLACQALRAGECDLALAGGVTVMAAPGAFAFGSALGLAENGRSKAFSASADGMGMGEGAGILAVERLSDARRRGHPVLAVVRSAAVNQDGASNGFTAPSGRSQQRVIRDALAAGGLRPDQVDVVEAHGTGTVLGDPIEAGALLATYGRQRPADRPLWLGSIKSNIGHAQGAAGVAGIMKMVLAMRHGMMPRTLHADQPSTEIDWESGQVRLLTEARPWPATEHGPRRAGISGFGISGTNAHVIIEEPPGEPPAVAAPGEGPALLTAGLDVTAWPLSARVPEALAAQAGRMIPVAHGEQAGDPMAVARALATGRSQFRHRAVVVGATPAAFADRLAAVAEGRPDNAVAVGAVPAGGPGRTVFVFPGQGSQWAGMGRQLLSESPVFAAEFTRCTAALAPHIDWDPDAVLRQDPGAPSVEDTVVLQPMLWAVMVALAEVWRAAGVRPDVVIGHSQGEVAAATVAGILSRDDAARVVAVRARMLAGLDVDGGMVSVVLPPDEVERLLVRWGGRLAVAARNSPRATVVSGEPGALLEFERELRVRRVMRWRVPANGFVAHSQLCEPLAGPLPAALTGIRPQPGSVAFFSTVEARLIDGTELGPDYWYANVRHGVRFSEAVEALAAAGHRSFVEVSAHPVLLTAVEEVLAPRADLPDPVLIDTLRRDDGGADRLLRSLGAAWAGGLPVDWAGVLPAVPAGPVTLPTYAFQHRRFWPVYPETPRAEAGVEGWRYRVEWEPVTAPPDLPGLKGVWLVLTSSAGAGLAPEVARVLASAGVEVRVAEVTATDPGQLAGVVSGVSGVVSLLGLDEGPVPDCPTVPAGVLSVAELVQAVVDVPVWVMTRGAVAVGPDEVPSVAGAQVWGLGQVAGLELPGVWGGLVDVPADCAVLPDGLIAVLSGAVAEDQVALRESGVFGRRLVRADRTAGPAAKKFVPSGAVLVTGGTGLIGGCTARLFAERGAQRVVLVSRSGPGAAGVAGLAASVAALGTAVEVVSCDVSEREPVGALLDWAGGVSAVVHSAGVDHGAPLMELTAQGLAEASSVKVAGAVNLHELTVERGLELDAFVVFSSGAAVWGSGLLGGYAAANAGLEALVARRRGAGLVGSSVAWGLWGGGGMGAGDGGDWVAGFGVRPMSPERGIEGLAVVLDEGQDRLVVADVDWERFVATYTLHRPSPLLSSLPEAVRAQQTDTEPGSAYTSPETTALRGRLAAAPSTFEQEAVLLEVVREHAAAVLGHPGPEAVQPDVTFLEQGFNSLSAVEVRNRLARVTGLHLTGPLVFQHPTPLETAAHLRERLAADTGGEDRPARRFALDGPADTAPVMDSLTPLYLRAHRTGRGADVMRMITSLAAFRESFTDPAQLVTVPALVPLTRGTAGPALICLPSFGATADAQEFARLAHAFRGDRRIIAATVPGYRPGEPLAAGPDALLDLYADTVGDTAGKPFVLVGYSSGGLTAHALAARLAARGRPPAGLVLLDTFVPEQAGVPDDLLAGLPAAVLANNDHDTGVGSDDWLTAFAHYYSFDWRGHLPPVAALPTLVVRHAGHAGTPWALADDITAAAVPGDHFSMIGSEAGTTAQVVETWLATHFTPTEDGDDD</sequence>
<dbReference type="Pfam" id="PF16197">
    <property type="entry name" value="KAsynt_C_assoc"/>
    <property type="match status" value="2"/>
</dbReference>
<dbReference type="CDD" id="cd00833">
    <property type="entry name" value="PKS"/>
    <property type="match status" value="2"/>
</dbReference>
<evidence type="ECO:0000259" key="6">
    <source>
        <dbReference type="PROSITE" id="PS50075"/>
    </source>
</evidence>
<dbReference type="InterPro" id="IPR036291">
    <property type="entry name" value="NAD(P)-bd_dom_sf"/>
</dbReference>
<evidence type="ECO:0000256" key="1">
    <source>
        <dbReference type="ARBA" id="ARBA00022450"/>
    </source>
</evidence>
<dbReference type="Pfam" id="PF08659">
    <property type="entry name" value="KR"/>
    <property type="match status" value="2"/>
</dbReference>
<dbReference type="SUPFAM" id="SSF53901">
    <property type="entry name" value="Thiolase-like"/>
    <property type="match status" value="2"/>
</dbReference>
<dbReference type="PROSITE" id="PS00606">
    <property type="entry name" value="KS3_1"/>
    <property type="match status" value="2"/>
</dbReference>
<feature type="domain" description="Ketosynthase family 3 (KS3)" evidence="7">
    <location>
        <begin position="1512"/>
        <end position="1927"/>
    </location>
</feature>
<dbReference type="FunFam" id="3.40.366.10:FF:000002">
    <property type="entry name" value="Probable polyketide synthase 2"/>
    <property type="match status" value="1"/>
</dbReference>
<comment type="caution">
    <text evidence="8">The sequence shown here is derived from an EMBL/GenBank/DDBJ whole genome shotgun (WGS) entry which is preliminary data.</text>
</comment>
<dbReference type="InterPro" id="IPR014043">
    <property type="entry name" value="Acyl_transferase_dom"/>
</dbReference>
<evidence type="ECO:0000313" key="8">
    <source>
        <dbReference type="EMBL" id="MBB4689962.1"/>
    </source>
</evidence>
<feature type="domain" description="Ketosynthase family 3 (KS3)" evidence="7">
    <location>
        <begin position="33"/>
        <end position="457"/>
    </location>
</feature>
<dbReference type="InterPro" id="IPR050091">
    <property type="entry name" value="PKS_NRPS_Biosynth_Enz"/>
</dbReference>
<dbReference type="SMART" id="SM00824">
    <property type="entry name" value="PKS_TE"/>
    <property type="match status" value="1"/>
</dbReference>
<dbReference type="Gene3D" id="1.10.1200.10">
    <property type="entry name" value="ACP-like"/>
    <property type="match status" value="2"/>
</dbReference>
<dbReference type="SMART" id="SM00827">
    <property type="entry name" value="PKS_AT"/>
    <property type="match status" value="2"/>
</dbReference>
<dbReference type="InterPro" id="IPR016036">
    <property type="entry name" value="Malonyl_transacylase_ACP-bd"/>
</dbReference>
<dbReference type="InterPro" id="IPR029058">
    <property type="entry name" value="AB_hydrolase_fold"/>
</dbReference>
<dbReference type="InterPro" id="IPR032821">
    <property type="entry name" value="PKS_assoc"/>
</dbReference>
<dbReference type="Pfam" id="PF00698">
    <property type="entry name" value="Acyl_transf_1"/>
    <property type="match status" value="2"/>
</dbReference>
<dbReference type="SMART" id="SM00822">
    <property type="entry name" value="PKS_KR"/>
    <property type="match status" value="2"/>
</dbReference>
<dbReference type="Pfam" id="PF02801">
    <property type="entry name" value="Ketoacyl-synt_C"/>
    <property type="match status" value="2"/>
</dbReference>
<dbReference type="InterPro" id="IPR009081">
    <property type="entry name" value="PP-bd_ACP"/>
</dbReference>
<dbReference type="CDD" id="cd08952">
    <property type="entry name" value="KR_1_SDR_x"/>
    <property type="match status" value="2"/>
</dbReference>
<dbReference type="FunFam" id="1.10.1200.10:FF:000007">
    <property type="entry name" value="Probable polyketide synthase pks17"/>
    <property type="match status" value="1"/>
</dbReference>
<dbReference type="FunFam" id="3.40.47.10:FF:000019">
    <property type="entry name" value="Polyketide synthase type I"/>
    <property type="match status" value="2"/>
</dbReference>
<dbReference type="SUPFAM" id="SSF51735">
    <property type="entry name" value="NAD(P)-binding Rossmann-fold domains"/>
    <property type="match status" value="4"/>
</dbReference>
<dbReference type="InterPro" id="IPR006162">
    <property type="entry name" value="Ppantetheine_attach_site"/>
</dbReference>
<name>A0A7W7FYY8_9ACTN</name>
<dbReference type="InterPro" id="IPR020806">
    <property type="entry name" value="PKS_PP-bd"/>
</dbReference>
<organism evidence="8 9">
    <name type="scientific">Paractinoplanes abujensis</name>
    <dbReference type="NCBI Taxonomy" id="882441"/>
    <lineage>
        <taxon>Bacteria</taxon>
        <taxon>Bacillati</taxon>
        <taxon>Actinomycetota</taxon>
        <taxon>Actinomycetes</taxon>
        <taxon>Micromonosporales</taxon>
        <taxon>Micromonosporaceae</taxon>
        <taxon>Paractinoplanes</taxon>
    </lineage>
</organism>
<dbReference type="SUPFAM" id="SSF55048">
    <property type="entry name" value="Probable ACP-binding domain of malonyl-CoA ACP transacylase"/>
    <property type="match status" value="2"/>
</dbReference>
<dbReference type="InterPro" id="IPR014031">
    <property type="entry name" value="Ketoacyl_synth_C"/>
</dbReference>
<dbReference type="Gene3D" id="3.40.50.1820">
    <property type="entry name" value="alpha/beta hydrolase"/>
    <property type="match status" value="1"/>
</dbReference>
<protein>
    <submittedName>
        <fullName evidence="8">Acyl transferase domain-containing protein</fullName>
    </submittedName>
</protein>
<evidence type="ECO:0000259" key="7">
    <source>
        <dbReference type="PROSITE" id="PS52004"/>
    </source>
</evidence>
<evidence type="ECO:0000313" key="9">
    <source>
        <dbReference type="Proteomes" id="UP000542742"/>
    </source>
</evidence>
<keyword evidence="4" id="KW-0511">Multifunctional enzyme</keyword>
<dbReference type="GO" id="GO:0031177">
    <property type="term" value="F:phosphopantetheine binding"/>
    <property type="evidence" value="ECO:0007669"/>
    <property type="project" value="InterPro"/>
</dbReference>
<dbReference type="Pfam" id="PF00975">
    <property type="entry name" value="Thioesterase"/>
    <property type="match status" value="1"/>
</dbReference>
<evidence type="ECO:0000256" key="2">
    <source>
        <dbReference type="ARBA" id="ARBA00022553"/>
    </source>
</evidence>
<proteinExistence type="predicted"/>
<dbReference type="InterPro" id="IPR001031">
    <property type="entry name" value="Thioesterase"/>
</dbReference>
<dbReference type="Pfam" id="PF00109">
    <property type="entry name" value="ketoacyl-synt"/>
    <property type="match status" value="2"/>
</dbReference>
<keyword evidence="1" id="KW-0596">Phosphopantetheine</keyword>
<dbReference type="EMBL" id="JACHMF010000001">
    <property type="protein sequence ID" value="MBB4689962.1"/>
    <property type="molecule type" value="Genomic_DNA"/>
</dbReference>
<dbReference type="SUPFAM" id="SSF52151">
    <property type="entry name" value="FabD/lysophospholipase-like"/>
    <property type="match status" value="2"/>
</dbReference>